<keyword evidence="2" id="KW-0810">Translation regulation</keyword>
<dbReference type="STRING" id="768706.Desor_5040"/>
<dbReference type="KEGG" id="dor:Desor_5040"/>
<comment type="function">
    <text evidence="2">Functions as a ribosomal silencing factor. Interacts with ribosomal protein uL14 (rplN), blocking formation of intersubunit bridge B8. Prevents association of the 30S and 50S ribosomal subunits and the formation of functional ribosomes, thus repressing translation.</text>
</comment>
<evidence type="ECO:0000256" key="2">
    <source>
        <dbReference type="HAMAP-Rule" id="MF_01477"/>
    </source>
</evidence>
<dbReference type="Proteomes" id="UP000006346">
    <property type="component" value="Chromosome"/>
</dbReference>
<dbReference type="InterPro" id="IPR004394">
    <property type="entry name" value="Iojap/RsfS/C7orf30"/>
</dbReference>
<comment type="similarity">
    <text evidence="1 2">Belongs to the Iojap/RsfS family.</text>
</comment>
<proteinExistence type="inferred from homology"/>
<reference evidence="3 4" key="2">
    <citation type="journal article" date="2012" name="J. Bacteriol.">
        <title>Complete genome sequences of Desulfosporosinus orientis DSM765T, Desulfosporosinus youngiae DSM17734T, Desulfosporosinus meridiei DSM13257T, and Desulfosporosinus acidiphilus DSM22704T.</title>
        <authorList>
            <person name="Pester M."/>
            <person name="Brambilla E."/>
            <person name="Alazard D."/>
            <person name="Rattei T."/>
            <person name="Weinmaier T."/>
            <person name="Han J."/>
            <person name="Lucas S."/>
            <person name="Lapidus A."/>
            <person name="Cheng J.F."/>
            <person name="Goodwin L."/>
            <person name="Pitluck S."/>
            <person name="Peters L."/>
            <person name="Ovchinnikova G."/>
            <person name="Teshima H."/>
            <person name="Detter J.C."/>
            <person name="Han C.S."/>
            <person name="Tapia R."/>
            <person name="Land M.L."/>
            <person name="Hauser L."/>
            <person name="Kyrpides N.C."/>
            <person name="Ivanova N.N."/>
            <person name="Pagani I."/>
            <person name="Huntmann M."/>
            <person name="Wei C.L."/>
            <person name="Davenport K.W."/>
            <person name="Daligault H."/>
            <person name="Chain P.S."/>
            <person name="Chen A."/>
            <person name="Mavromatis K."/>
            <person name="Markowitz V."/>
            <person name="Szeto E."/>
            <person name="Mikhailova N."/>
            <person name="Pati A."/>
            <person name="Wagner M."/>
            <person name="Woyke T."/>
            <person name="Ollivier B."/>
            <person name="Klenk H.P."/>
            <person name="Spring S."/>
            <person name="Loy A."/>
        </authorList>
    </citation>
    <scope>NUCLEOTIDE SEQUENCE [LARGE SCALE GENOMIC DNA]</scope>
    <source>
        <strain evidence="4">ATCC 19365 / DSM 765 / NCIMB 8382 / VKM B-1628</strain>
    </source>
</reference>
<organism evidence="3 4">
    <name type="scientific">Desulfosporosinus orientis (strain ATCC 19365 / DSM 765 / NCIMB 8382 / VKM B-1628 / Singapore I)</name>
    <name type="common">Desulfotomaculum orientis</name>
    <dbReference type="NCBI Taxonomy" id="768706"/>
    <lineage>
        <taxon>Bacteria</taxon>
        <taxon>Bacillati</taxon>
        <taxon>Bacillota</taxon>
        <taxon>Clostridia</taxon>
        <taxon>Eubacteriales</taxon>
        <taxon>Desulfitobacteriaceae</taxon>
        <taxon>Desulfosporosinus</taxon>
    </lineage>
</organism>
<protein>
    <recommendedName>
        <fullName evidence="2">Ribosomal silencing factor RsfS</fullName>
    </recommendedName>
</protein>
<dbReference type="AlphaFoldDB" id="G7WJJ6"/>
<keyword evidence="4" id="KW-1185">Reference proteome</keyword>
<dbReference type="PANTHER" id="PTHR21043:SF0">
    <property type="entry name" value="MITOCHONDRIAL ASSEMBLY OF RIBOSOMAL LARGE SUBUNIT PROTEIN 1"/>
    <property type="match status" value="1"/>
</dbReference>
<dbReference type="GO" id="GO:0017148">
    <property type="term" value="P:negative regulation of translation"/>
    <property type="evidence" value="ECO:0007669"/>
    <property type="project" value="UniProtKB-UniRule"/>
</dbReference>
<dbReference type="PANTHER" id="PTHR21043">
    <property type="entry name" value="IOJAP SUPERFAMILY ORTHOLOG"/>
    <property type="match status" value="1"/>
</dbReference>
<evidence type="ECO:0000313" key="4">
    <source>
        <dbReference type="Proteomes" id="UP000006346"/>
    </source>
</evidence>
<dbReference type="PATRIC" id="fig|768706.3.peg.5131"/>
<sequence length="119" mass="13434">MELDHKMLNQVVGYIEDKKGGDITLLSLKGISVVTDYCFIVTGNTATQVKAITDHLEEKLPEMGIPIIHLEGLPEAKWVLMDCGGDLVIHIMTPDQREFYQLERLWKDAEVVALEAMKH</sequence>
<dbReference type="SUPFAM" id="SSF81301">
    <property type="entry name" value="Nucleotidyltransferase"/>
    <property type="match status" value="1"/>
</dbReference>
<dbReference type="GO" id="GO:0042256">
    <property type="term" value="P:cytosolic ribosome assembly"/>
    <property type="evidence" value="ECO:0007669"/>
    <property type="project" value="UniProtKB-UniRule"/>
</dbReference>
<name>G7WJJ6_DESOD</name>
<dbReference type="InterPro" id="IPR043519">
    <property type="entry name" value="NT_sf"/>
</dbReference>
<reference evidence="4" key="1">
    <citation type="submission" date="2011-11" db="EMBL/GenBank/DDBJ databases">
        <title>Complete sequence of Desulfosporosinus orientis DSM 765.</title>
        <authorList>
            <person name="Lucas S."/>
            <person name="Han J."/>
            <person name="Lapidus A."/>
            <person name="Cheng J.-F."/>
            <person name="Goodwin L."/>
            <person name="Pitluck S."/>
            <person name="Peters L."/>
            <person name="Ovchinnikova G."/>
            <person name="Teshima H."/>
            <person name="Detter J.C."/>
            <person name="Han C."/>
            <person name="Tapia R."/>
            <person name="Land M."/>
            <person name="Hauser L."/>
            <person name="Kyrpides N."/>
            <person name="Ivanova N."/>
            <person name="Pagani I."/>
            <person name="Pester M."/>
            <person name="Spring S."/>
            <person name="Ollivier B."/>
            <person name="Rattei T."/>
            <person name="Klenk H.-P."/>
            <person name="Wagner M."/>
            <person name="Loy A."/>
            <person name="Woyke T."/>
        </authorList>
    </citation>
    <scope>NUCLEOTIDE SEQUENCE [LARGE SCALE GENOMIC DNA]</scope>
    <source>
        <strain evidence="4">ATCC 19365 / DSM 765 / NCIMB 8382 / VKM B-1628</strain>
    </source>
</reference>
<keyword evidence="2" id="KW-0963">Cytoplasm</keyword>
<dbReference type="eggNOG" id="COG0799">
    <property type="taxonomic scope" value="Bacteria"/>
</dbReference>
<accession>G7WJJ6</accession>
<dbReference type="HAMAP" id="MF_01477">
    <property type="entry name" value="Iojap_RsfS"/>
    <property type="match status" value="1"/>
</dbReference>
<comment type="subunit">
    <text evidence="2">Interacts with ribosomal protein uL14 (rplN).</text>
</comment>
<dbReference type="HOGENOM" id="CLU_092688_6_1_9"/>
<dbReference type="RefSeq" id="WP_014187237.1">
    <property type="nucleotide sequence ID" value="NC_016584.1"/>
</dbReference>
<dbReference type="GO" id="GO:0005737">
    <property type="term" value="C:cytoplasm"/>
    <property type="evidence" value="ECO:0007669"/>
    <property type="project" value="UniProtKB-SubCell"/>
</dbReference>
<keyword evidence="2" id="KW-0678">Repressor</keyword>
<dbReference type="GO" id="GO:0043023">
    <property type="term" value="F:ribosomal large subunit binding"/>
    <property type="evidence" value="ECO:0007669"/>
    <property type="project" value="TreeGrafter"/>
</dbReference>
<evidence type="ECO:0000256" key="1">
    <source>
        <dbReference type="ARBA" id="ARBA00010574"/>
    </source>
</evidence>
<dbReference type="Gene3D" id="3.30.460.10">
    <property type="entry name" value="Beta Polymerase, domain 2"/>
    <property type="match status" value="1"/>
</dbReference>
<dbReference type="Pfam" id="PF02410">
    <property type="entry name" value="RsfS"/>
    <property type="match status" value="1"/>
</dbReference>
<evidence type="ECO:0000313" key="3">
    <source>
        <dbReference type="EMBL" id="AET70433.1"/>
    </source>
</evidence>
<comment type="subcellular location">
    <subcellularLocation>
        <location evidence="2">Cytoplasm</location>
    </subcellularLocation>
</comment>
<dbReference type="NCBIfam" id="TIGR00090">
    <property type="entry name" value="rsfS_iojap_ybeB"/>
    <property type="match status" value="1"/>
</dbReference>
<gene>
    <name evidence="2" type="primary">rsfS</name>
    <name evidence="3" type="ordered locus">Desor_5040</name>
</gene>
<dbReference type="GO" id="GO:0090071">
    <property type="term" value="P:negative regulation of ribosome biogenesis"/>
    <property type="evidence" value="ECO:0007669"/>
    <property type="project" value="UniProtKB-UniRule"/>
</dbReference>
<dbReference type="EMBL" id="CP003108">
    <property type="protein sequence ID" value="AET70433.1"/>
    <property type="molecule type" value="Genomic_DNA"/>
</dbReference>